<dbReference type="EMBL" id="SLWQ01000009">
    <property type="protein sequence ID" value="TCO37655.1"/>
    <property type="molecule type" value="Genomic_DNA"/>
</dbReference>
<reference evidence="1 2" key="1">
    <citation type="journal article" date="2015" name="Stand. Genomic Sci.">
        <title>Genomic Encyclopedia of Bacterial and Archaeal Type Strains, Phase III: the genomes of soil and plant-associated and newly described type strains.</title>
        <authorList>
            <person name="Whitman W.B."/>
            <person name="Woyke T."/>
            <person name="Klenk H.P."/>
            <person name="Zhou Y."/>
            <person name="Lilburn T.G."/>
            <person name="Beck B.J."/>
            <person name="De Vos P."/>
            <person name="Vandamme P."/>
            <person name="Eisen J.A."/>
            <person name="Garrity G."/>
            <person name="Hugenholtz P."/>
            <person name="Kyrpides N.C."/>
        </authorList>
    </citation>
    <scope>NUCLEOTIDE SEQUENCE [LARGE SCALE GENOMIC DNA]</scope>
    <source>
        <strain evidence="1 2">A3</strain>
    </source>
</reference>
<proteinExistence type="predicted"/>
<comment type="caution">
    <text evidence="1">The sequence shown here is derived from an EMBL/GenBank/DDBJ whole genome shotgun (WGS) entry which is preliminary data.</text>
</comment>
<gene>
    <name evidence="1" type="ORF">EV148_1097</name>
</gene>
<sequence length="35" mass="3840">MCRTLDAVVGVWTRPRHAAKANNPLPDPPARIMAL</sequence>
<dbReference type="Proteomes" id="UP000294862">
    <property type="component" value="Unassembled WGS sequence"/>
</dbReference>
<keyword evidence="2" id="KW-1185">Reference proteome</keyword>
<evidence type="ECO:0000313" key="1">
    <source>
        <dbReference type="EMBL" id="TCO37655.1"/>
    </source>
</evidence>
<protein>
    <submittedName>
        <fullName evidence="1">Uncharacterized protein</fullName>
    </submittedName>
</protein>
<name>A0A4R2I575_9GAMM</name>
<organism evidence="1 2">
    <name type="scientific">Dokdonella fugitiva</name>
    <dbReference type="NCBI Taxonomy" id="328517"/>
    <lineage>
        <taxon>Bacteria</taxon>
        <taxon>Pseudomonadati</taxon>
        <taxon>Pseudomonadota</taxon>
        <taxon>Gammaproteobacteria</taxon>
        <taxon>Lysobacterales</taxon>
        <taxon>Rhodanobacteraceae</taxon>
        <taxon>Dokdonella</taxon>
    </lineage>
</organism>
<evidence type="ECO:0000313" key="2">
    <source>
        <dbReference type="Proteomes" id="UP000294862"/>
    </source>
</evidence>
<dbReference type="AlphaFoldDB" id="A0A4R2I575"/>
<accession>A0A4R2I575</accession>